<accession>A0A451BPJ6</accession>
<dbReference type="EMBL" id="CAADFU010000097">
    <property type="protein sequence ID" value="VFK47530.1"/>
    <property type="molecule type" value="Genomic_DNA"/>
</dbReference>
<sequence length="162" mass="18229">MKGPGSNVTPGGITFRPPLCCAKHRVPMKHWGKDSLHPEDRRLLYFRMSGWGVWWFRLEKMVWNYPRDLTSFPMDVGIRRHDKATPKRGGYSTVGTGRILALALQGLQRDRRSNALALQKVTPIESRVKAIDNMGPISPQVSTTTASPLLFREGPMCAKNSL</sequence>
<organism evidence="3">
    <name type="scientific">Candidatus Kentrum sp. SD</name>
    <dbReference type="NCBI Taxonomy" id="2126332"/>
    <lineage>
        <taxon>Bacteria</taxon>
        <taxon>Pseudomonadati</taxon>
        <taxon>Pseudomonadota</taxon>
        <taxon>Gammaproteobacteria</taxon>
        <taxon>Candidatus Kentrum</taxon>
    </lineage>
</organism>
<reference evidence="3" key="1">
    <citation type="submission" date="2019-02" db="EMBL/GenBank/DDBJ databases">
        <authorList>
            <person name="Gruber-Vodicka R. H."/>
            <person name="Seah K. B. B."/>
        </authorList>
    </citation>
    <scope>NUCLEOTIDE SEQUENCE</scope>
    <source>
        <strain evidence="3">BECK_S127</strain>
        <strain evidence="2">BECK_S1320</strain>
        <strain evidence="1">BECK_S1321</strain>
    </source>
</reference>
<protein>
    <submittedName>
        <fullName evidence="3">Uncharacterized protein</fullName>
    </submittedName>
</protein>
<name>A0A451BPJ6_9GAMM</name>
<dbReference type="AlphaFoldDB" id="A0A451BPJ6"/>
<evidence type="ECO:0000313" key="3">
    <source>
        <dbReference type="EMBL" id="VFK80231.1"/>
    </source>
</evidence>
<dbReference type="EMBL" id="CAADHB010000095">
    <property type="protein sequence ID" value="VFK80231.1"/>
    <property type="molecule type" value="Genomic_DNA"/>
</dbReference>
<evidence type="ECO:0000313" key="1">
    <source>
        <dbReference type="EMBL" id="VFK41600.1"/>
    </source>
</evidence>
<proteinExistence type="predicted"/>
<gene>
    <name evidence="3" type="ORF">BECKSD772D_GA0070982_10952</name>
    <name evidence="2" type="ORF">BECKSD772E_GA0070983_10972</name>
    <name evidence="1" type="ORF">BECKSD772F_GA0070984_10962</name>
</gene>
<dbReference type="EMBL" id="CAADFR010000096">
    <property type="protein sequence ID" value="VFK41600.1"/>
    <property type="molecule type" value="Genomic_DNA"/>
</dbReference>
<evidence type="ECO:0000313" key="2">
    <source>
        <dbReference type="EMBL" id="VFK47530.1"/>
    </source>
</evidence>